<evidence type="ECO:0000256" key="2">
    <source>
        <dbReference type="ARBA" id="ARBA00022723"/>
    </source>
</evidence>
<dbReference type="SUPFAM" id="SSF51621">
    <property type="entry name" value="Phosphoenolpyruvate/pyruvate domain"/>
    <property type="match status" value="1"/>
</dbReference>
<dbReference type="InterPro" id="IPR050251">
    <property type="entry name" value="HpcH-HpaI_aldolase"/>
</dbReference>
<reference evidence="5 6" key="1">
    <citation type="submission" date="2017-03" db="EMBL/GenBank/DDBJ databases">
        <title>Genomes of endolithic fungi from Antarctica.</title>
        <authorList>
            <person name="Coleine C."/>
            <person name="Masonjones S."/>
            <person name="Stajich J.E."/>
        </authorList>
    </citation>
    <scope>NUCLEOTIDE SEQUENCE [LARGE SCALE GENOMIC DNA]</scope>
    <source>
        <strain evidence="5 6">CCFEE 6314</strain>
    </source>
</reference>
<dbReference type="PANTHER" id="PTHR30502">
    <property type="entry name" value="2-KETO-3-DEOXY-L-RHAMNONATE ALDOLASE"/>
    <property type="match status" value="1"/>
</dbReference>
<dbReference type="Proteomes" id="UP000288859">
    <property type="component" value="Unassembled WGS sequence"/>
</dbReference>
<gene>
    <name evidence="5" type="ORF">B0A52_05613</name>
</gene>
<organism evidence="5 6">
    <name type="scientific">Exophiala mesophila</name>
    <name type="common">Black yeast-like fungus</name>
    <dbReference type="NCBI Taxonomy" id="212818"/>
    <lineage>
        <taxon>Eukaryota</taxon>
        <taxon>Fungi</taxon>
        <taxon>Dikarya</taxon>
        <taxon>Ascomycota</taxon>
        <taxon>Pezizomycotina</taxon>
        <taxon>Eurotiomycetes</taxon>
        <taxon>Chaetothyriomycetidae</taxon>
        <taxon>Chaetothyriales</taxon>
        <taxon>Herpotrichiellaceae</taxon>
        <taxon>Exophiala</taxon>
    </lineage>
</organism>
<comment type="similarity">
    <text evidence="1">Belongs to the HpcH/HpaI aldolase family.</text>
</comment>
<evidence type="ECO:0000313" key="5">
    <source>
        <dbReference type="EMBL" id="RVX70280.1"/>
    </source>
</evidence>
<keyword evidence="3" id="KW-0456">Lyase</keyword>
<dbReference type="InterPro" id="IPR005000">
    <property type="entry name" value="Aldolase/citrate-lyase_domain"/>
</dbReference>
<dbReference type="EMBL" id="NAJM01000024">
    <property type="protein sequence ID" value="RVX70280.1"/>
    <property type="molecule type" value="Genomic_DNA"/>
</dbReference>
<sequence length="291" mass="30831">MASTMKTANSLLKALNTGSGLSFGAWQMLPGTYLSRTIARSGFDWVCIDTEHGNIADAEMHESVHAVSSVGVSPIVRIAANEGWMVKRALDAGAHGIIVPLLYSVEDAKKLVQSAKFPPVGKRGFGSPFSMGAFDVKGNLSGLEYMNNANEHLLTIVQIETKEALNVVEEIARVDGIDVLFVGPWDLGNNIGHPVTGDFDPELKEAISRVRKAAAAAGKKSGIYCPNGDFARRYADEGFQMISVVNDMTAVPVFMAESLSKAKGTFGHAAAQAVKGAAYGAANIISGQSKE</sequence>
<dbReference type="Pfam" id="PF03328">
    <property type="entry name" value="HpcH_HpaI"/>
    <property type="match status" value="1"/>
</dbReference>
<evidence type="ECO:0000256" key="3">
    <source>
        <dbReference type="ARBA" id="ARBA00023239"/>
    </source>
</evidence>
<dbReference type="InterPro" id="IPR015813">
    <property type="entry name" value="Pyrv/PenolPyrv_kinase-like_dom"/>
</dbReference>
<feature type="domain" description="HpcH/HpaI aldolase/citrate lyase" evidence="4">
    <location>
        <begin position="32"/>
        <end position="247"/>
    </location>
</feature>
<evidence type="ECO:0000313" key="6">
    <source>
        <dbReference type="Proteomes" id="UP000288859"/>
    </source>
</evidence>
<dbReference type="InterPro" id="IPR040442">
    <property type="entry name" value="Pyrv_kinase-like_dom_sf"/>
</dbReference>
<dbReference type="GO" id="GO:0046872">
    <property type="term" value="F:metal ion binding"/>
    <property type="evidence" value="ECO:0007669"/>
    <property type="project" value="UniProtKB-KW"/>
</dbReference>
<dbReference type="Gene3D" id="3.20.20.60">
    <property type="entry name" value="Phosphoenolpyruvate-binding domains"/>
    <property type="match status" value="1"/>
</dbReference>
<evidence type="ECO:0000259" key="4">
    <source>
        <dbReference type="Pfam" id="PF03328"/>
    </source>
</evidence>
<dbReference type="GO" id="GO:0016832">
    <property type="term" value="F:aldehyde-lyase activity"/>
    <property type="evidence" value="ECO:0007669"/>
    <property type="project" value="TreeGrafter"/>
</dbReference>
<name>A0A438N3F0_EXOME</name>
<dbReference type="VEuPathDB" id="FungiDB:PV10_08362"/>
<proteinExistence type="inferred from homology"/>
<dbReference type="OrthoDB" id="1621678at2759"/>
<accession>A0A438N3F0</accession>
<comment type="caution">
    <text evidence="5">The sequence shown here is derived from an EMBL/GenBank/DDBJ whole genome shotgun (WGS) entry which is preliminary data.</text>
</comment>
<dbReference type="AlphaFoldDB" id="A0A438N3F0"/>
<keyword evidence="2" id="KW-0479">Metal-binding</keyword>
<dbReference type="PANTHER" id="PTHR30502:SF0">
    <property type="entry name" value="PHOSPHOENOLPYRUVATE CARBOXYLASE FAMILY PROTEIN"/>
    <property type="match status" value="1"/>
</dbReference>
<dbReference type="GO" id="GO:0005737">
    <property type="term" value="C:cytoplasm"/>
    <property type="evidence" value="ECO:0007669"/>
    <property type="project" value="TreeGrafter"/>
</dbReference>
<protein>
    <recommendedName>
        <fullName evidence="4">HpcH/HpaI aldolase/citrate lyase domain-containing protein</fullName>
    </recommendedName>
</protein>
<evidence type="ECO:0000256" key="1">
    <source>
        <dbReference type="ARBA" id="ARBA00005568"/>
    </source>
</evidence>